<organism evidence="2 3">
    <name type="scientific">Mycena alexandri</name>
    <dbReference type="NCBI Taxonomy" id="1745969"/>
    <lineage>
        <taxon>Eukaryota</taxon>
        <taxon>Fungi</taxon>
        <taxon>Dikarya</taxon>
        <taxon>Basidiomycota</taxon>
        <taxon>Agaricomycotina</taxon>
        <taxon>Agaricomycetes</taxon>
        <taxon>Agaricomycetidae</taxon>
        <taxon>Agaricales</taxon>
        <taxon>Marasmiineae</taxon>
        <taxon>Mycenaceae</taxon>
        <taxon>Mycena</taxon>
    </lineage>
</organism>
<dbReference type="EMBL" id="JARJCM010000085">
    <property type="protein sequence ID" value="KAJ7030993.1"/>
    <property type="molecule type" value="Genomic_DNA"/>
</dbReference>
<accession>A0AAD6SR30</accession>
<evidence type="ECO:0000313" key="3">
    <source>
        <dbReference type="Proteomes" id="UP001218188"/>
    </source>
</evidence>
<dbReference type="AlphaFoldDB" id="A0AAD6SR30"/>
<proteinExistence type="predicted"/>
<keyword evidence="3" id="KW-1185">Reference proteome</keyword>
<feature type="region of interest" description="Disordered" evidence="1">
    <location>
        <begin position="1"/>
        <end position="45"/>
    </location>
</feature>
<dbReference type="Proteomes" id="UP001218188">
    <property type="component" value="Unassembled WGS sequence"/>
</dbReference>
<name>A0AAD6SR30_9AGAR</name>
<evidence type="ECO:0000313" key="2">
    <source>
        <dbReference type="EMBL" id="KAJ7030993.1"/>
    </source>
</evidence>
<gene>
    <name evidence="2" type="ORF">C8F04DRAFT_1186271</name>
</gene>
<evidence type="ECO:0000256" key="1">
    <source>
        <dbReference type="SAM" id="MobiDB-lite"/>
    </source>
</evidence>
<sequence>MPRVDYTTKQTLPRHRRSVSVSPLGLDELNSGAGDPNVSASTSATPLVLKPTTTTTADFHSTLVPLFATTPMRTRHALFFLPQRLSSSDFCKLIYVARISALYTTQPLASTFASRIPLEIRVPEQYKCLRDDRTQPYLNFRLPKFHSPCRSAQDYEHPTKNDSTHCITTTSYPRLSPRQYDSALYFAESTPPRTSGRKTDGNIV</sequence>
<protein>
    <submittedName>
        <fullName evidence="2">Uncharacterized protein</fullName>
    </submittedName>
</protein>
<comment type="caution">
    <text evidence="2">The sequence shown here is derived from an EMBL/GenBank/DDBJ whole genome shotgun (WGS) entry which is preliminary data.</text>
</comment>
<reference evidence="2" key="1">
    <citation type="submission" date="2023-03" db="EMBL/GenBank/DDBJ databases">
        <title>Massive genome expansion in bonnet fungi (Mycena s.s.) driven by repeated elements and novel gene families across ecological guilds.</title>
        <authorList>
            <consortium name="Lawrence Berkeley National Laboratory"/>
            <person name="Harder C.B."/>
            <person name="Miyauchi S."/>
            <person name="Viragh M."/>
            <person name="Kuo A."/>
            <person name="Thoen E."/>
            <person name="Andreopoulos B."/>
            <person name="Lu D."/>
            <person name="Skrede I."/>
            <person name="Drula E."/>
            <person name="Henrissat B."/>
            <person name="Morin E."/>
            <person name="Kohler A."/>
            <person name="Barry K."/>
            <person name="LaButti K."/>
            <person name="Morin E."/>
            <person name="Salamov A."/>
            <person name="Lipzen A."/>
            <person name="Mereny Z."/>
            <person name="Hegedus B."/>
            <person name="Baldrian P."/>
            <person name="Stursova M."/>
            <person name="Weitz H."/>
            <person name="Taylor A."/>
            <person name="Grigoriev I.V."/>
            <person name="Nagy L.G."/>
            <person name="Martin F."/>
            <person name="Kauserud H."/>
        </authorList>
    </citation>
    <scope>NUCLEOTIDE SEQUENCE</scope>
    <source>
        <strain evidence="2">CBHHK200</strain>
    </source>
</reference>